<dbReference type="OrthoDB" id="9795827at2"/>
<dbReference type="SMART" id="SM00228">
    <property type="entry name" value="PDZ"/>
    <property type="match status" value="1"/>
</dbReference>
<evidence type="ECO:0000313" key="4">
    <source>
        <dbReference type="Proteomes" id="UP000184171"/>
    </source>
</evidence>
<gene>
    <name evidence="3" type="ORF">SAMN02745165_00988</name>
</gene>
<organism evidence="3 4">
    <name type="scientific">Malonomonas rubra DSM 5091</name>
    <dbReference type="NCBI Taxonomy" id="1122189"/>
    <lineage>
        <taxon>Bacteria</taxon>
        <taxon>Pseudomonadati</taxon>
        <taxon>Thermodesulfobacteriota</taxon>
        <taxon>Desulfuromonadia</taxon>
        <taxon>Desulfuromonadales</taxon>
        <taxon>Geopsychrobacteraceae</taxon>
        <taxon>Malonomonas</taxon>
    </lineage>
</organism>
<dbReference type="InterPro" id="IPR036034">
    <property type="entry name" value="PDZ_sf"/>
</dbReference>
<feature type="domain" description="PDZ" evidence="2">
    <location>
        <begin position="308"/>
        <end position="361"/>
    </location>
</feature>
<dbReference type="Pfam" id="PF13180">
    <property type="entry name" value="PDZ_2"/>
    <property type="match status" value="1"/>
</dbReference>
<dbReference type="PROSITE" id="PS50106">
    <property type="entry name" value="PDZ"/>
    <property type="match status" value="1"/>
</dbReference>
<protein>
    <submittedName>
        <fullName evidence="3">Uncharacterized iron-regulated protein</fullName>
    </submittedName>
</protein>
<sequence length="413" mass="47211">MRKQRLTLLLLLFLMTACSSHTPLGNPEAPYPPQRKPEIGDILHLPTGVYVDQQALYDNAERVQVVYVGETHDNPASHRLQLDILRHMAKTNPGKVSLGMEMFTPEQQPILDRWSAGELEEKEFLKQVKWFKNWRMNFALYRDLLTFCKEEGIPVLALNANKKLQHKVGRVPFEELSEDEKALLPEMDMNDPYQRAMAEAVFSDHNMGQNMLDGFVRVQTLWDETMAQNVAAYLRSVDKDHQIVVVAGGNHVRFGYGIPRRVFRRVPASYLLVGSHELRVAEGKEAVTMNVVSPDYPMPPYHFITYTEYELLENEGVKMGILLGDDKDGLLIEGVVPDSVAEKSGIKKDDVFIKMDDIDLEEPFDLIYELNRMKVGDKIEITLKRGEETLTLPVEFTEAKPEHSSMEMKHGKK</sequence>
<dbReference type="PROSITE" id="PS51257">
    <property type="entry name" value="PROKAR_LIPOPROTEIN"/>
    <property type="match status" value="1"/>
</dbReference>
<dbReference type="Proteomes" id="UP000184171">
    <property type="component" value="Unassembled WGS sequence"/>
</dbReference>
<name>A0A1M6E9K6_MALRU</name>
<dbReference type="STRING" id="1122189.SAMN02745165_00988"/>
<feature type="chain" id="PRO_5012793668" evidence="1">
    <location>
        <begin position="23"/>
        <end position="413"/>
    </location>
</feature>
<feature type="signal peptide" evidence="1">
    <location>
        <begin position="1"/>
        <end position="22"/>
    </location>
</feature>
<dbReference type="InterPro" id="IPR001478">
    <property type="entry name" value="PDZ"/>
</dbReference>
<keyword evidence="1" id="KW-0732">Signal</keyword>
<evidence type="ECO:0000256" key="1">
    <source>
        <dbReference type="SAM" id="SignalP"/>
    </source>
</evidence>
<accession>A0A1M6E9K6</accession>
<dbReference type="CDD" id="cd14727">
    <property type="entry name" value="ChanN-like"/>
    <property type="match status" value="1"/>
</dbReference>
<dbReference type="InterPro" id="IPR007314">
    <property type="entry name" value="Cofac_haem-bd_dom"/>
</dbReference>
<dbReference type="Gene3D" id="3.40.50.11550">
    <property type="match status" value="1"/>
</dbReference>
<dbReference type="SUPFAM" id="SSF50156">
    <property type="entry name" value="PDZ domain-like"/>
    <property type="match status" value="1"/>
</dbReference>
<dbReference type="AlphaFoldDB" id="A0A1M6E9K6"/>
<evidence type="ECO:0000259" key="2">
    <source>
        <dbReference type="PROSITE" id="PS50106"/>
    </source>
</evidence>
<evidence type="ECO:0000313" key="3">
    <source>
        <dbReference type="EMBL" id="SHI81968.1"/>
    </source>
</evidence>
<dbReference type="Gene3D" id="2.30.42.10">
    <property type="match status" value="1"/>
</dbReference>
<dbReference type="Pfam" id="PF04187">
    <property type="entry name" value="Cofac_haem_bdg"/>
    <property type="match status" value="1"/>
</dbReference>
<keyword evidence="4" id="KW-1185">Reference proteome</keyword>
<dbReference type="EMBL" id="FQZT01000002">
    <property type="protein sequence ID" value="SHI81968.1"/>
    <property type="molecule type" value="Genomic_DNA"/>
</dbReference>
<proteinExistence type="predicted"/>
<reference evidence="3 4" key="1">
    <citation type="submission" date="2016-11" db="EMBL/GenBank/DDBJ databases">
        <authorList>
            <person name="Jaros S."/>
            <person name="Januszkiewicz K."/>
            <person name="Wedrychowicz H."/>
        </authorList>
    </citation>
    <scope>NUCLEOTIDE SEQUENCE [LARGE SCALE GENOMIC DNA]</scope>
    <source>
        <strain evidence="3 4">DSM 5091</strain>
    </source>
</reference>
<dbReference type="SUPFAM" id="SSF159501">
    <property type="entry name" value="EreA/ChaN-like"/>
    <property type="match status" value="1"/>
</dbReference>
<dbReference type="RefSeq" id="WP_072906143.1">
    <property type="nucleotide sequence ID" value="NZ_FQZT01000002.1"/>
</dbReference>